<evidence type="ECO:0000313" key="2">
    <source>
        <dbReference type="Proteomes" id="UP000020977"/>
    </source>
</evidence>
<dbReference type="AlphaFoldDB" id="A0A014KW54"/>
<dbReference type="eggNOG" id="ENOG5031Y7U">
    <property type="taxonomic scope" value="Bacteria"/>
</dbReference>
<accession>A0A014KW54</accession>
<comment type="caution">
    <text evidence="1">The sequence shown here is derived from an EMBL/GenBank/DDBJ whole genome shotgun (WGS) entry which is preliminary data.</text>
</comment>
<name>A0A014KW54_9BACT</name>
<sequence>MNLDLIPSQSPEIQIARSYGQISFNYASNSSPNGIRQFVKIERDIVSNRYTVIVTVFSKIPGKVDVYVQVNNSIPAGPKVLDLLPERFNQAIFTFGGLDGEKSKDNADKFQKIDNILVYLTKHNEQQMMLDNVVKIRNFSDVRKEYSIQNQGIGFKLLKSIKMANLGADASREFSKTYEKIDEQTVYFFPVKFIQEKHNINIFKVGVDPETFHAGNIDRQINISDLKLTNLPVKSGTAAKNFLNLSFQFRPDIYNKNTKPEIVEGKYIIGDIFITSSTFYDSKERVVFSGNSQISQQGFIIPYNFSGYLNPKVEMSINSDFEKISVGFSQQIHKKLIDYEKKKGIYRLKITNYPTPFIKSDEIKISNQDFKYVATNFLTIEQLRDLSFTNFKEDEENQLEE</sequence>
<protein>
    <submittedName>
        <fullName evidence="1">Uncharacterized protein</fullName>
    </submittedName>
</protein>
<dbReference type="NCBIfam" id="NF045960">
    <property type="entry name" value="MHO_1580_fam"/>
    <property type="match status" value="1"/>
</dbReference>
<reference evidence="1 2" key="1">
    <citation type="submission" date="2014-03" db="EMBL/GenBank/DDBJ databases">
        <title>Genome sequence of Mycoplasma ovipneumoniae strain 14811.</title>
        <authorList>
            <person name="Sirand-Pugnet P."/>
            <person name="Breton M."/>
            <person name="Dordet-Frisoni E."/>
            <person name="Baranowski E."/>
            <person name="Barre A."/>
            <person name="Couture C."/>
            <person name="Dupuy V."/>
            <person name="Gaurivaud P."/>
            <person name="Jacob D."/>
            <person name="Lemaitre C."/>
            <person name="Manso-Silvan L."/>
            <person name="Nikolski M."/>
            <person name="Nouvel L.-X."/>
            <person name="Poumarat F."/>
            <person name="Tardy F."/>
            <person name="Thebault P."/>
            <person name="Theil S."/>
            <person name="Citti C."/>
            <person name="Thiaucourt F."/>
            <person name="Blanchard A."/>
        </authorList>
    </citation>
    <scope>NUCLEOTIDE SEQUENCE [LARGE SCALE GENOMIC DNA]</scope>
    <source>
        <strain evidence="1 2">14811</strain>
    </source>
</reference>
<organism evidence="1 2">
    <name type="scientific">Mesomycoplasma ovipneumoniae 14811</name>
    <dbReference type="NCBI Taxonomy" id="1188239"/>
    <lineage>
        <taxon>Bacteria</taxon>
        <taxon>Bacillati</taxon>
        <taxon>Mycoplasmatota</taxon>
        <taxon>Mycoplasmoidales</taxon>
        <taxon>Metamycoplasmataceae</taxon>
        <taxon>Mesomycoplasma</taxon>
    </lineage>
</organism>
<dbReference type="STRING" id="1188239.MOVI_2640"/>
<dbReference type="PATRIC" id="fig|1188239.3.peg.637"/>
<evidence type="ECO:0000313" key="1">
    <source>
        <dbReference type="EMBL" id="EXU61221.1"/>
    </source>
</evidence>
<proteinExistence type="predicted"/>
<dbReference type="RefSeq" id="WP_044284108.1">
    <property type="nucleotide sequence ID" value="NZ_JFAD01000014.1"/>
</dbReference>
<gene>
    <name evidence="1" type="ORF">MOVI_2640</name>
</gene>
<dbReference type="Proteomes" id="UP000020977">
    <property type="component" value="Unassembled WGS sequence"/>
</dbReference>
<dbReference type="EMBL" id="JFAD01000014">
    <property type="protein sequence ID" value="EXU61221.1"/>
    <property type="molecule type" value="Genomic_DNA"/>
</dbReference>